<keyword evidence="3" id="KW-0547">Nucleotide-binding</keyword>
<dbReference type="InterPro" id="IPR006195">
    <property type="entry name" value="aa-tRNA-synth_II"/>
</dbReference>
<evidence type="ECO:0000256" key="5">
    <source>
        <dbReference type="ARBA" id="ARBA00022917"/>
    </source>
</evidence>
<dbReference type="Pfam" id="PF09180">
    <property type="entry name" value="ProRS-C_1"/>
    <property type="match status" value="1"/>
</dbReference>
<comment type="catalytic activity">
    <reaction evidence="8">
        <text>tRNA(Pro) + L-proline + ATP = L-prolyl-tRNA(Pro) + AMP + diphosphate</text>
        <dbReference type="Rhea" id="RHEA:14305"/>
        <dbReference type="Rhea" id="RHEA-COMP:9700"/>
        <dbReference type="Rhea" id="RHEA-COMP:9702"/>
        <dbReference type="ChEBI" id="CHEBI:30616"/>
        <dbReference type="ChEBI" id="CHEBI:33019"/>
        <dbReference type="ChEBI" id="CHEBI:60039"/>
        <dbReference type="ChEBI" id="CHEBI:78442"/>
        <dbReference type="ChEBI" id="CHEBI:78532"/>
        <dbReference type="ChEBI" id="CHEBI:456215"/>
        <dbReference type="EC" id="6.1.1.15"/>
    </reaction>
</comment>
<feature type="domain" description="Aminoacyl-transfer RNA synthetases class-II family profile" evidence="9">
    <location>
        <begin position="85"/>
        <end position="290"/>
    </location>
</feature>
<dbReference type="InterPro" id="IPR004499">
    <property type="entry name" value="Pro-tRNA-ligase_IIa_arc-type"/>
</dbReference>
<comment type="caution">
    <text evidence="10">The sequence shown here is derived from an EMBL/GenBank/DDBJ whole genome shotgun (WGS) entry which is preliminary data.</text>
</comment>
<dbReference type="SUPFAM" id="SSF64586">
    <property type="entry name" value="C-terminal domain of ProRS"/>
    <property type="match status" value="1"/>
</dbReference>
<keyword evidence="6" id="KW-0030">Aminoacyl-tRNA synthetase</keyword>
<dbReference type="CDD" id="cd00778">
    <property type="entry name" value="ProRS_core_arch_euk"/>
    <property type="match status" value="1"/>
</dbReference>
<dbReference type="GO" id="GO:0006433">
    <property type="term" value="P:prolyl-tRNA aminoacylation"/>
    <property type="evidence" value="ECO:0007669"/>
    <property type="project" value="InterPro"/>
</dbReference>
<dbReference type="GO" id="GO:0005524">
    <property type="term" value="F:ATP binding"/>
    <property type="evidence" value="ECO:0007669"/>
    <property type="project" value="UniProtKB-KW"/>
</dbReference>
<dbReference type="Gene3D" id="3.30.930.10">
    <property type="entry name" value="Bira Bifunctional Protein, Domain 2"/>
    <property type="match status" value="1"/>
</dbReference>
<dbReference type="InterPro" id="IPR045864">
    <property type="entry name" value="aa-tRNA-synth_II/BPL/LPL"/>
</dbReference>
<dbReference type="InterPro" id="IPR002314">
    <property type="entry name" value="aa-tRNA-synt_IIb"/>
</dbReference>
<dbReference type="EMBL" id="JAWPEI010000002">
    <property type="protein sequence ID" value="KAK4735716.1"/>
    <property type="molecule type" value="Genomic_DNA"/>
</dbReference>
<evidence type="ECO:0000256" key="7">
    <source>
        <dbReference type="ARBA" id="ARBA00029731"/>
    </source>
</evidence>
<dbReference type="Gene3D" id="3.30.110.30">
    <property type="entry name" value="C-terminal domain of ProRS"/>
    <property type="match status" value="1"/>
</dbReference>
<protein>
    <recommendedName>
        <fullName evidence="1">proline--tRNA ligase</fullName>
        <ecNumber evidence="1">6.1.1.15</ecNumber>
    </recommendedName>
    <alternativeName>
        <fullName evidence="7">Prolyl-tRNA synthetase</fullName>
    </alternativeName>
</protein>
<evidence type="ECO:0000256" key="4">
    <source>
        <dbReference type="ARBA" id="ARBA00022840"/>
    </source>
</evidence>
<evidence type="ECO:0000313" key="11">
    <source>
        <dbReference type="Proteomes" id="UP001311915"/>
    </source>
</evidence>
<evidence type="ECO:0000256" key="6">
    <source>
        <dbReference type="ARBA" id="ARBA00023146"/>
    </source>
</evidence>
<dbReference type="FunFam" id="3.30.110.30:FF:000003">
    <property type="entry name" value="Proline--tRNA ligase, cytoplasmic"/>
    <property type="match status" value="1"/>
</dbReference>
<dbReference type="Proteomes" id="UP001311915">
    <property type="component" value="Unassembled WGS sequence"/>
</dbReference>
<dbReference type="InterPro" id="IPR016061">
    <property type="entry name" value="Pro-tRNA_ligase_II_C"/>
</dbReference>
<reference evidence="10 11" key="1">
    <citation type="submission" date="2023-10" db="EMBL/GenBank/DDBJ databases">
        <title>Genome-Wide Identification Analysis in wild type Solanum Pinnatisectum Reveals Some Genes Defensing Phytophthora Infestans.</title>
        <authorList>
            <person name="Sun C."/>
        </authorList>
    </citation>
    <scope>NUCLEOTIDE SEQUENCE [LARGE SCALE GENOMIC DNA]</scope>
    <source>
        <strain evidence="10">LQN</strain>
        <tissue evidence="10">Leaf</tissue>
    </source>
</reference>
<sequence length="408" mass="46455">MSGKDPKKGKMKDVKKETGLGLSYKKDENFGEWYSEVVVSGEMIEYYDISGCYILRPWSMSVWEILHGFFDAEIKKMKIKNSYFPLFVSPVVLQKEKDHIEGFPPEVAWVTKSGDSDLEVPIAIRPTSETVMYPYFSKWIRGHRDLPLRLNQWCNVVQWEFSNPTPFIRSREFLRQGGHTAFGTKEESDAEVLEILELYRRIYEELLAVPVSKGKTSELEKFAGGLYTTTVEAFIPNTGRGIQGATSHCLGQNFARIFEINFENEKGEMAMIWQNSWGFTTRTVRAVGRDNGAKTDIPMANLAEQVKDVLATIQQNLFDVAKQKRDACVKIVRTLDEFTVALGQKKLVLAPWCDEEDVEKDVKARTKGEMGAAKTLCSPFDQPELPEGTLCFASGKPAKKWTYWSHSY</sequence>
<name>A0AAV9MCD9_9SOLN</name>
<dbReference type="AlphaFoldDB" id="A0AAV9MCD9"/>
<dbReference type="InterPro" id="IPR002316">
    <property type="entry name" value="Pro-tRNA-ligase_IIa"/>
</dbReference>
<dbReference type="GO" id="GO:0017101">
    <property type="term" value="C:aminoacyl-tRNA synthetase multienzyme complex"/>
    <property type="evidence" value="ECO:0007669"/>
    <property type="project" value="TreeGrafter"/>
</dbReference>
<evidence type="ECO:0000256" key="1">
    <source>
        <dbReference type="ARBA" id="ARBA00012831"/>
    </source>
</evidence>
<dbReference type="PRINTS" id="PR01046">
    <property type="entry name" value="TRNASYNTHPRO"/>
</dbReference>
<evidence type="ECO:0000256" key="3">
    <source>
        <dbReference type="ARBA" id="ARBA00022741"/>
    </source>
</evidence>
<dbReference type="PANTHER" id="PTHR43382">
    <property type="entry name" value="PROLYL-TRNA SYNTHETASE"/>
    <property type="match status" value="1"/>
</dbReference>
<keyword evidence="4" id="KW-0067">ATP-binding</keyword>
<keyword evidence="5" id="KW-0648">Protein biosynthesis</keyword>
<dbReference type="InterPro" id="IPR017449">
    <property type="entry name" value="Pro-tRNA_synth_II"/>
</dbReference>
<keyword evidence="11" id="KW-1185">Reference proteome</keyword>
<dbReference type="SUPFAM" id="SSF55681">
    <property type="entry name" value="Class II aaRS and biotin synthetases"/>
    <property type="match status" value="1"/>
</dbReference>
<accession>A0AAV9MCD9</accession>
<dbReference type="FunFam" id="3.30.930.10:FF:000037">
    <property type="entry name" value="Proline--tRNA ligase"/>
    <property type="match status" value="1"/>
</dbReference>
<evidence type="ECO:0000256" key="2">
    <source>
        <dbReference type="ARBA" id="ARBA00022598"/>
    </source>
</evidence>
<gene>
    <name evidence="10" type="ORF">R3W88_009977</name>
</gene>
<proteinExistence type="predicted"/>
<evidence type="ECO:0000313" key="10">
    <source>
        <dbReference type="EMBL" id="KAK4735716.1"/>
    </source>
</evidence>
<organism evidence="10 11">
    <name type="scientific">Solanum pinnatisectum</name>
    <name type="common">tansyleaf nightshade</name>
    <dbReference type="NCBI Taxonomy" id="50273"/>
    <lineage>
        <taxon>Eukaryota</taxon>
        <taxon>Viridiplantae</taxon>
        <taxon>Streptophyta</taxon>
        <taxon>Embryophyta</taxon>
        <taxon>Tracheophyta</taxon>
        <taxon>Spermatophyta</taxon>
        <taxon>Magnoliopsida</taxon>
        <taxon>eudicotyledons</taxon>
        <taxon>Gunneridae</taxon>
        <taxon>Pentapetalae</taxon>
        <taxon>asterids</taxon>
        <taxon>lamiids</taxon>
        <taxon>Solanales</taxon>
        <taxon>Solanaceae</taxon>
        <taxon>Solanoideae</taxon>
        <taxon>Solaneae</taxon>
        <taxon>Solanum</taxon>
    </lineage>
</organism>
<dbReference type="Pfam" id="PF00587">
    <property type="entry name" value="tRNA-synt_2b"/>
    <property type="match status" value="1"/>
</dbReference>
<keyword evidence="2" id="KW-0436">Ligase</keyword>
<dbReference type="PANTHER" id="PTHR43382:SF4">
    <property type="entry name" value="PROLINE--TRNA LIGASE"/>
    <property type="match status" value="1"/>
</dbReference>
<dbReference type="PROSITE" id="PS50862">
    <property type="entry name" value="AA_TRNA_LIGASE_II"/>
    <property type="match status" value="1"/>
</dbReference>
<dbReference type="GO" id="GO:0004827">
    <property type="term" value="F:proline-tRNA ligase activity"/>
    <property type="evidence" value="ECO:0007669"/>
    <property type="project" value="UniProtKB-EC"/>
</dbReference>
<dbReference type="InterPro" id="IPR033721">
    <property type="entry name" value="ProRS_core_arch_euk"/>
</dbReference>
<evidence type="ECO:0000256" key="8">
    <source>
        <dbReference type="ARBA" id="ARBA00047671"/>
    </source>
</evidence>
<evidence type="ECO:0000259" key="9">
    <source>
        <dbReference type="PROSITE" id="PS50862"/>
    </source>
</evidence>
<dbReference type="EC" id="6.1.1.15" evidence="1"/>
<dbReference type="SMART" id="SM00946">
    <property type="entry name" value="ProRS-C_1"/>
    <property type="match status" value="1"/>
</dbReference>
<dbReference type="GO" id="GO:0005737">
    <property type="term" value="C:cytoplasm"/>
    <property type="evidence" value="ECO:0007669"/>
    <property type="project" value="InterPro"/>
</dbReference>